<dbReference type="Pfam" id="PF02470">
    <property type="entry name" value="MlaD"/>
    <property type="match status" value="1"/>
</dbReference>
<dbReference type="Proteomes" id="UP001501842">
    <property type="component" value="Unassembled WGS sequence"/>
</dbReference>
<comment type="caution">
    <text evidence="3">The sequence shown here is derived from an EMBL/GenBank/DDBJ whole genome shotgun (WGS) entry which is preliminary data.</text>
</comment>
<sequence length="403" mass="42001">MITLGTRLKNLAFLVLGVLSLSFIALNHADLGRHVGLSGTYTVHVELTQGGGLLTNADVTYRGVSVGRVGPMRLTADGVRADLRLKDSAPKIPAAVQAVVASRSAVGEQYLDLRPSAGAGPYLKEGSVIPRTATTLPAPVTDLLVSLDDFTSSVPLDALRTVVEELGLAFTGQGPDLQALLDHGGEFVAAAGEHSDQTIALIENGELVLRTQNQEAGALKDFAKGARLLAAQLRKSDPDLRELIKTAPGAAAEAGGLVRDLDPEIGLLLSHLLNTSDMLSTRQAALRELFVRAPAAVAVGSSVVQDGRLDLSMVTTFFDPLPCTRGYGGTVYRNGLDFTEIDLNQAARCAMPVSSGVNVRGSSRAPRGGPVPDPSATRPPGAFSQPPLGDRPSDPATLLGVGE</sequence>
<evidence type="ECO:0000259" key="2">
    <source>
        <dbReference type="Pfam" id="PF02470"/>
    </source>
</evidence>
<protein>
    <submittedName>
        <fullName evidence="3">MlaD family protein</fullName>
    </submittedName>
</protein>
<evidence type="ECO:0000313" key="4">
    <source>
        <dbReference type="Proteomes" id="UP001501842"/>
    </source>
</evidence>
<dbReference type="EMBL" id="BAAATZ010000020">
    <property type="protein sequence ID" value="GAA2731791.1"/>
    <property type="molecule type" value="Genomic_DNA"/>
</dbReference>
<dbReference type="InterPro" id="IPR005693">
    <property type="entry name" value="Mce"/>
</dbReference>
<dbReference type="PANTHER" id="PTHR33371:SF16">
    <property type="entry name" value="MCE-FAMILY PROTEIN MCE3F"/>
    <property type="match status" value="1"/>
</dbReference>
<evidence type="ECO:0000313" key="3">
    <source>
        <dbReference type="EMBL" id="GAA2731791.1"/>
    </source>
</evidence>
<evidence type="ECO:0000256" key="1">
    <source>
        <dbReference type="SAM" id="MobiDB-lite"/>
    </source>
</evidence>
<name>A0ABN3UGH5_9ACTN</name>
<proteinExistence type="predicted"/>
<reference evidence="3 4" key="1">
    <citation type="journal article" date="2019" name="Int. J. Syst. Evol. Microbiol.">
        <title>The Global Catalogue of Microorganisms (GCM) 10K type strain sequencing project: providing services to taxonomists for standard genome sequencing and annotation.</title>
        <authorList>
            <consortium name="The Broad Institute Genomics Platform"/>
            <consortium name="The Broad Institute Genome Sequencing Center for Infectious Disease"/>
            <person name="Wu L."/>
            <person name="Ma J."/>
        </authorList>
    </citation>
    <scope>NUCLEOTIDE SEQUENCE [LARGE SCALE GENOMIC DNA]</scope>
    <source>
        <strain evidence="3 4">JCM 8201</strain>
    </source>
</reference>
<feature type="compositionally biased region" description="Low complexity" evidence="1">
    <location>
        <begin position="355"/>
        <end position="364"/>
    </location>
</feature>
<feature type="region of interest" description="Disordered" evidence="1">
    <location>
        <begin position="355"/>
        <end position="403"/>
    </location>
</feature>
<keyword evidence="4" id="KW-1185">Reference proteome</keyword>
<dbReference type="PANTHER" id="PTHR33371">
    <property type="entry name" value="INTERMEMBRANE PHOSPHOLIPID TRANSPORT SYSTEM BINDING PROTEIN MLAD-RELATED"/>
    <property type="match status" value="1"/>
</dbReference>
<dbReference type="InterPro" id="IPR003399">
    <property type="entry name" value="Mce/MlaD"/>
</dbReference>
<dbReference type="NCBIfam" id="TIGR00996">
    <property type="entry name" value="Mtu_fam_mce"/>
    <property type="match status" value="1"/>
</dbReference>
<organism evidence="3 4">
    <name type="scientific">Actinocorallia aurantiaca</name>
    <dbReference type="NCBI Taxonomy" id="46204"/>
    <lineage>
        <taxon>Bacteria</taxon>
        <taxon>Bacillati</taxon>
        <taxon>Actinomycetota</taxon>
        <taxon>Actinomycetes</taxon>
        <taxon>Streptosporangiales</taxon>
        <taxon>Thermomonosporaceae</taxon>
        <taxon>Actinocorallia</taxon>
    </lineage>
</organism>
<accession>A0ABN3UGH5</accession>
<dbReference type="InterPro" id="IPR052336">
    <property type="entry name" value="MlaD_Phospholipid_Transporter"/>
</dbReference>
<gene>
    <name evidence="3" type="ORF">GCM10010439_48110</name>
</gene>
<dbReference type="RefSeq" id="WP_344452964.1">
    <property type="nucleotide sequence ID" value="NZ_BAAATZ010000020.1"/>
</dbReference>
<feature type="domain" description="Mce/MlaD" evidence="2">
    <location>
        <begin position="40"/>
        <end position="115"/>
    </location>
</feature>